<dbReference type="GO" id="GO:0047736">
    <property type="term" value="F:cellobiose epimerase activity"/>
    <property type="evidence" value="ECO:0007669"/>
    <property type="project" value="UniProtKB-UniRule"/>
</dbReference>
<dbReference type="EMBL" id="CP032489">
    <property type="protein sequence ID" value="AYD47091.1"/>
    <property type="molecule type" value="Genomic_DNA"/>
</dbReference>
<evidence type="ECO:0000256" key="2">
    <source>
        <dbReference type="ARBA" id="ARBA00008558"/>
    </source>
</evidence>
<comment type="similarity">
    <text evidence="2">Belongs to the N-acylglucosamine 2-epimerase family.</text>
</comment>
<dbReference type="Gene3D" id="1.50.10.10">
    <property type="match status" value="1"/>
</dbReference>
<dbReference type="InterPro" id="IPR010819">
    <property type="entry name" value="AGE/CE"/>
</dbReference>
<protein>
    <recommendedName>
        <fullName evidence="4">Cellobiose 2-epimerase</fullName>
        <shortName evidence="4">CE</shortName>
        <ecNumber evidence="4">5.1.3.11</ecNumber>
    </recommendedName>
</protein>
<organism evidence="5 6">
    <name type="scientific">Arachidicoccus soli</name>
    <dbReference type="NCBI Taxonomy" id="2341117"/>
    <lineage>
        <taxon>Bacteria</taxon>
        <taxon>Pseudomonadati</taxon>
        <taxon>Bacteroidota</taxon>
        <taxon>Chitinophagia</taxon>
        <taxon>Chitinophagales</taxon>
        <taxon>Chitinophagaceae</taxon>
        <taxon>Arachidicoccus</taxon>
    </lineage>
</organism>
<dbReference type="RefSeq" id="WP_119985835.1">
    <property type="nucleotide sequence ID" value="NZ_CP032489.1"/>
</dbReference>
<dbReference type="InterPro" id="IPR008928">
    <property type="entry name" value="6-hairpin_glycosidase_sf"/>
</dbReference>
<dbReference type="HAMAP" id="MF_00929">
    <property type="entry name" value="Cellobiose_2_epim"/>
    <property type="match status" value="1"/>
</dbReference>
<evidence type="ECO:0000313" key="5">
    <source>
        <dbReference type="EMBL" id="AYD47091.1"/>
    </source>
</evidence>
<accession>A0A386HNQ3</accession>
<comment type="function">
    <text evidence="4">Catalyzes the reversible epimerization of cellobiose to 4-O-beta-D-glucopyranosyl-D-mannose (Glc-Man).</text>
</comment>
<comment type="catalytic activity">
    <reaction evidence="1 4">
        <text>D-cellobiose = beta-D-glucosyl-(1-&gt;4)-D-mannopyranose</text>
        <dbReference type="Rhea" id="RHEA:23384"/>
        <dbReference type="ChEBI" id="CHEBI:17057"/>
        <dbReference type="ChEBI" id="CHEBI:47931"/>
        <dbReference type="EC" id="5.1.3.11"/>
    </reaction>
</comment>
<dbReference type="KEGG" id="ark:D6B99_05370"/>
<dbReference type="GO" id="GO:0005975">
    <property type="term" value="P:carbohydrate metabolic process"/>
    <property type="evidence" value="ECO:0007669"/>
    <property type="project" value="InterPro"/>
</dbReference>
<dbReference type="PANTHER" id="PTHR15108">
    <property type="entry name" value="N-ACYLGLUCOSAMINE-2-EPIMERASE"/>
    <property type="match status" value="1"/>
</dbReference>
<evidence type="ECO:0000256" key="4">
    <source>
        <dbReference type="HAMAP-Rule" id="MF_00929"/>
    </source>
</evidence>
<proteinExistence type="inferred from homology"/>
<keyword evidence="3 4" id="KW-0413">Isomerase</keyword>
<keyword evidence="6" id="KW-1185">Reference proteome</keyword>
<dbReference type="AlphaFoldDB" id="A0A386HNQ3"/>
<dbReference type="EC" id="5.1.3.11" evidence="4"/>
<gene>
    <name evidence="5" type="ORF">D6B99_05370</name>
</gene>
<dbReference type="OrthoDB" id="5141876at2"/>
<dbReference type="InterPro" id="IPR028584">
    <property type="entry name" value="Cellobiose_2_epim"/>
</dbReference>
<reference evidence="5 6" key="1">
    <citation type="submission" date="2018-09" db="EMBL/GenBank/DDBJ databases">
        <title>Arachidicoccus sp. nov., a bacterium isolated from soil.</title>
        <authorList>
            <person name="Weon H.-Y."/>
            <person name="Kwon S.-W."/>
            <person name="Lee S.A."/>
        </authorList>
    </citation>
    <scope>NUCLEOTIDE SEQUENCE [LARGE SCALE GENOMIC DNA]</scope>
    <source>
        <strain evidence="5 6">KIS59-12</strain>
    </source>
</reference>
<dbReference type="Proteomes" id="UP000266118">
    <property type="component" value="Chromosome"/>
</dbReference>
<evidence type="ECO:0000313" key="6">
    <source>
        <dbReference type="Proteomes" id="UP000266118"/>
    </source>
</evidence>
<name>A0A386HNQ3_9BACT</name>
<dbReference type="InterPro" id="IPR012341">
    <property type="entry name" value="6hp_glycosidase-like_sf"/>
</dbReference>
<dbReference type="Pfam" id="PF07221">
    <property type="entry name" value="GlcNAc_2-epim"/>
    <property type="match status" value="1"/>
</dbReference>
<dbReference type="SUPFAM" id="SSF48208">
    <property type="entry name" value="Six-hairpin glycosidases"/>
    <property type="match status" value="1"/>
</dbReference>
<evidence type="ECO:0000256" key="1">
    <source>
        <dbReference type="ARBA" id="ARBA00001470"/>
    </source>
</evidence>
<comment type="similarity">
    <text evidence="4">Belongs to the cellobiose 2-epimerase family.</text>
</comment>
<evidence type="ECO:0000256" key="3">
    <source>
        <dbReference type="ARBA" id="ARBA00023235"/>
    </source>
</evidence>
<sequence length="397" mass="46513">MTPNLIQFKSEVVQELEDILSYWENYAIDYSSGGFYGEVSNINIPVSNAEKGSVLNARILWTFASAYNFTKEEKYLAIAERAYKYIIEFFIDKENGGVYWTVDNQGNPTNEKKQIYAQAFCIYGLSEYYKATNNTEALHKAVELYKLIETHAFDPIRTGYFEAFSRNWQSLEDIRLSEKDQNENKTMNTHLHIVEAYANLYSVWKDKSLKQRIVTVLNNFSQYFIDEKSHHLILFFDDDWNVQSRTISYGHDIEAAWLLQECAEIIKDELQIKLMKKHAVDIAKATLEGLDKDGGLWYEKEDILTKEKHWWPQSEAMIGFLNAFELSGDELYLFDSLNVWNFIRKKIKSKDGEWYWSVDANGKPSEEHYKVGLWKCPYHNVRACLEVAKRINNILMN</sequence>